<protein>
    <submittedName>
        <fullName evidence="1">Uncharacterized protein</fullName>
    </submittedName>
</protein>
<keyword evidence="2" id="KW-1185">Reference proteome</keyword>
<dbReference type="Proteomes" id="UP000004470">
    <property type="component" value="Unassembled WGS sequence"/>
</dbReference>
<comment type="caution">
    <text evidence="1">The sequence shown here is derived from an EMBL/GenBank/DDBJ whole genome shotgun (WGS) entry which is preliminary data.</text>
</comment>
<gene>
    <name evidence="1" type="ORF">HMPREF0623_1110</name>
</gene>
<dbReference type="HOGENOM" id="CLU_3274122_0_0_9"/>
<sequence>MLFKDEKILKERAVGAVCLQRRQKRVPKDSLTYLTKKSIVM</sequence>
<accession>E0NGR3</accession>
<name>E0NGR3_PEDAC</name>
<dbReference type="AlphaFoldDB" id="E0NGR3"/>
<organism evidence="1 2">
    <name type="scientific">Pediococcus acidilactici DSM 20284</name>
    <dbReference type="NCBI Taxonomy" id="862514"/>
    <lineage>
        <taxon>Bacteria</taxon>
        <taxon>Bacillati</taxon>
        <taxon>Bacillota</taxon>
        <taxon>Bacilli</taxon>
        <taxon>Lactobacillales</taxon>
        <taxon>Lactobacillaceae</taxon>
        <taxon>Pediococcus</taxon>
        <taxon>Pediococcus acidilactici group</taxon>
    </lineage>
</organism>
<evidence type="ECO:0000313" key="1">
    <source>
        <dbReference type="EMBL" id="EFL95373.1"/>
    </source>
</evidence>
<dbReference type="EMBL" id="AEEG01000004">
    <property type="protein sequence ID" value="EFL95373.1"/>
    <property type="molecule type" value="Genomic_DNA"/>
</dbReference>
<proteinExistence type="predicted"/>
<evidence type="ECO:0000313" key="2">
    <source>
        <dbReference type="Proteomes" id="UP000004470"/>
    </source>
</evidence>
<reference evidence="1" key="1">
    <citation type="submission" date="2010-07" db="EMBL/GenBank/DDBJ databases">
        <authorList>
            <person name="Muzny D."/>
            <person name="Qin X."/>
            <person name="Deng J."/>
            <person name="Jiang H."/>
            <person name="Liu Y."/>
            <person name="Qu J."/>
            <person name="Song X.-Z."/>
            <person name="Zhang L."/>
            <person name="Thornton R."/>
            <person name="Coyle M."/>
            <person name="Francisco L."/>
            <person name="Jackson L."/>
            <person name="Javaid M."/>
            <person name="Korchina V."/>
            <person name="Kovar C."/>
            <person name="Mata R."/>
            <person name="Mathew T."/>
            <person name="Ngo R."/>
            <person name="Nguyen L."/>
            <person name="Nguyen N."/>
            <person name="Okwuonu G."/>
            <person name="Ongeri F."/>
            <person name="Pham C."/>
            <person name="Simmons D."/>
            <person name="Wilczek-Boney K."/>
            <person name="Hale W."/>
            <person name="Jakkamsetti A."/>
            <person name="Pham P."/>
            <person name="Ruth R."/>
            <person name="San Lucas F."/>
            <person name="Warren J."/>
            <person name="Zhang J."/>
            <person name="Zhao Z."/>
            <person name="Zhou C."/>
            <person name="Zhu D."/>
            <person name="Lee S."/>
            <person name="Bess C."/>
            <person name="Blankenburg K."/>
            <person name="Forbes L."/>
            <person name="Fu Q."/>
            <person name="Gubbala S."/>
            <person name="Hirani K."/>
            <person name="Jayaseelan J.C."/>
            <person name="Lara F."/>
            <person name="Munidasa M."/>
            <person name="Palculict T."/>
            <person name="Patil S."/>
            <person name="Pu L.-L."/>
            <person name="Saada N."/>
            <person name="Tang L."/>
            <person name="Weissenberger G."/>
            <person name="Zhu Y."/>
            <person name="Hemphill L."/>
            <person name="Shang Y."/>
            <person name="Youmans B."/>
            <person name="Ayvaz T."/>
            <person name="Ross M."/>
            <person name="Santibanez J."/>
            <person name="Aqrawi P."/>
            <person name="Gross S."/>
            <person name="Joshi V."/>
            <person name="Fowler G."/>
            <person name="Nazareth L."/>
            <person name="Reid J."/>
            <person name="Worley K."/>
            <person name="Petrosino J."/>
            <person name="Highlander S."/>
            <person name="Gibbs R."/>
        </authorList>
    </citation>
    <scope>NUCLEOTIDE SEQUENCE [LARGE SCALE GENOMIC DNA]</scope>
    <source>
        <strain evidence="1">DSM 20284</strain>
    </source>
</reference>